<evidence type="ECO:0000313" key="3">
    <source>
        <dbReference type="WBParaSite" id="HPBE_0001813201-mRNA-1"/>
    </source>
</evidence>
<reference evidence="1 2" key="1">
    <citation type="submission" date="2018-11" db="EMBL/GenBank/DDBJ databases">
        <authorList>
            <consortium name="Pathogen Informatics"/>
        </authorList>
    </citation>
    <scope>NUCLEOTIDE SEQUENCE [LARGE SCALE GENOMIC DNA]</scope>
</reference>
<name>A0A183G8E4_HELPZ</name>
<gene>
    <name evidence="1" type="ORF">HPBE_LOCUS18131</name>
</gene>
<dbReference type="AlphaFoldDB" id="A0A183G8E4"/>
<dbReference type="WBParaSite" id="HPBE_0001813201-mRNA-1">
    <property type="protein sequence ID" value="HPBE_0001813201-mRNA-1"/>
    <property type="gene ID" value="HPBE_0001813201"/>
</dbReference>
<reference evidence="3" key="2">
    <citation type="submission" date="2019-09" db="UniProtKB">
        <authorList>
            <consortium name="WormBaseParasite"/>
        </authorList>
    </citation>
    <scope>IDENTIFICATION</scope>
</reference>
<evidence type="ECO:0000313" key="2">
    <source>
        <dbReference type="Proteomes" id="UP000050761"/>
    </source>
</evidence>
<dbReference type="OrthoDB" id="10069039at2759"/>
<dbReference type="EMBL" id="UZAH01030482">
    <property type="protein sequence ID" value="VDP10707.1"/>
    <property type="molecule type" value="Genomic_DNA"/>
</dbReference>
<evidence type="ECO:0000313" key="1">
    <source>
        <dbReference type="EMBL" id="VDP10707.1"/>
    </source>
</evidence>
<keyword evidence="2" id="KW-1185">Reference proteome</keyword>
<accession>A0A183G8E4</accession>
<dbReference type="Proteomes" id="UP000050761">
    <property type="component" value="Unassembled WGS sequence"/>
</dbReference>
<sequence length="95" mass="10243">MSMSCTATLSTSNVALSASLCYSASLCSKSNDVKMLARSFSLARGQAAAVHTSCAALCAAKPTGKKVKTFEIYRWDPDKPGMKPEMKVNFSYRVH</sequence>
<protein>
    <submittedName>
        <fullName evidence="3">Allene-oxide cyclase</fullName>
    </submittedName>
</protein>
<organism evidence="2 3">
    <name type="scientific">Heligmosomoides polygyrus</name>
    <name type="common">Parasitic roundworm</name>
    <dbReference type="NCBI Taxonomy" id="6339"/>
    <lineage>
        <taxon>Eukaryota</taxon>
        <taxon>Metazoa</taxon>
        <taxon>Ecdysozoa</taxon>
        <taxon>Nematoda</taxon>
        <taxon>Chromadorea</taxon>
        <taxon>Rhabditida</taxon>
        <taxon>Rhabditina</taxon>
        <taxon>Rhabditomorpha</taxon>
        <taxon>Strongyloidea</taxon>
        <taxon>Heligmosomidae</taxon>
        <taxon>Heligmosomoides</taxon>
    </lineage>
</organism>
<accession>A0A3P8A9D9</accession>
<proteinExistence type="predicted"/>